<sequence>MGSLLAKQAWRLLHNKTSLFYKVFKARFFPNITILEATNSRMGSYAWKSILIGRDIIQRGSRWRVGNGEKINIWQHRWLPIKHPPHQPICPIKDFEHSLVSSLIDPFTRQWQTELVDGLFVEEDAEIIKRISLSQVATEDALFWPFTSNGIYSYKSGYRFLKEEAEQPKTNQPPPLRDKQLWKNIWSMRVAQKIKNFVWRACRNALPIKKELVRRTIIADPICDRCRTAIEDPLHALWSCSEVDIVWADQSLWDFRWSTDFENIKMLVSWLIEEGKQLELFAYTAWSVWNQRNQVRVRALATVPHQIPSVSRTLLHEFHSRTLTSDSHFHRRTHYLQQRWVPPPANFVKINFDVRSS</sequence>
<dbReference type="EMBL" id="JAXUIC010000655">
    <property type="protein sequence ID" value="KAK4538974.1"/>
    <property type="molecule type" value="Genomic_DNA"/>
</dbReference>
<dbReference type="AlphaFoldDB" id="A0AAN7DT80"/>
<dbReference type="InterPro" id="IPR026960">
    <property type="entry name" value="RVT-Znf"/>
</dbReference>
<keyword evidence="3" id="KW-1185">Reference proteome</keyword>
<protein>
    <recommendedName>
        <fullName evidence="1">Reverse transcriptase zinc-binding domain-containing protein</fullName>
    </recommendedName>
</protein>
<proteinExistence type="predicted"/>
<comment type="caution">
    <text evidence="2">The sequence shown here is derived from an EMBL/GenBank/DDBJ whole genome shotgun (WGS) entry which is preliminary data.</text>
</comment>
<organism evidence="2 3">
    <name type="scientific">Quercus rubra</name>
    <name type="common">Northern red oak</name>
    <name type="synonym">Quercus borealis</name>
    <dbReference type="NCBI Taxonomy" id="3512"/>
    <lineage>
        <taxon>Eukaryota</taxon>
        <taxon>Viridiplantae</taxon>
        <taxon>Streptophyta</taxon>
        <taxon>Embryophyta</taxon>
        <taxon>Tracheophyta</taxon>
        <taxon>Spermatophyta</taxon>
        <taxon>Magnoliopsida</taxon>
        <taxon>eudicotyledons</taxon>
        <taxon>Gunneridae</taxon>
        <taxon>Pentapetalae</taxon>
        <taxon>rosids</taxon>
        <taxon>fabids</taxon>
        <taxon>Fagales</taxon>
        <taxon>Fagaceae</taxon>
        <taxon>Quercus</taxon>
    </lineage>
</organism>
<dbReference type="Proteomes" id="UP001324115">
    <property type="component" value="Unassembled WGS sequence"/>
</dbReference>
<gene>
    <name evidence="2" type="ORF">RGQ29_032091</name>
</gene>
<dbReference type="Pfam" id="PF13966">
    <property type="entry name" value="zf-RVT"/>
    <property type="match status" value="1"/>
</dbReference>
<evidence type="ECO:0000313" key="3">
    <source>
        <dbReference type="Proteomes" id="UP001324115"/>
    </source>
</evidence>
<feature type="domain" description="Reverse transcriptase zinc-binding" evidence="1">
    <location>
        <begin position="152"/>
        <end position="247"/>
    </location>
</feature>
<evidence type="ECO:0000313" key="2">
    <source>
        <dbReference type="EMBL" id="KAK4538974.1"/>
    </source>
</evidence>
<evidence type="ECO:0000259" key="1">
    <source>
        <dbReference type="Pfam" id="PF13966"/>
    </source>
</evidence>
<accession>A0AAN7DT80</accession>
<reference evidence="2 3" key="1">
    <citation type="journal article" date="2023" name="G3 (Bethesda)">
        <title>A haplotype-resolved chromosome-scale genome for Quercus rubra L. provides insights into the genetics of adaptive traits for red oak species.</title>
        <authorList>
            <person name="Kapoor B."/>
            <person name="Jenkins J."/>
            <person name="Schmutz J."/>
            <person name="Zhebentyayeva T."/>
            <person name="Kuelheim C."/>
            <person name="Coggeshall M."/>
            <person name="Heim C."/>
            <person name="Lasky J.R."/>
            <person name="Leites L."/>
            <person name="Islam-Faridi N."/>
            <person name="Romero-Severson J."/>
            <person name="DeLeo V.L."/>
            <person name="Lucas S.M."/>
            <person name="Lazic D."/>
            <person name="Gailing O."/>
            <person name="Carlson J."/>
            <person name="Staton M."/>
        </authorList>
    </citation>
    <scope>NUCLEOTIDE SEQUENCE [LARGE SCALE GENOMIC DNA]</scope>
    <source>
        <strain evidence="2">Pseudo-F2</strain>
    </source>
</reference>
<name>A0AAN7DT80_QUERU</name>